<reference evidence="11 12" key="1">
    <citation type="journal article" date="2012" name="J. Bacteriol.">
        <title>Draft Genome Sequences for Two Metal-Reducing Pelosinus fermentans Strains Isolated from a Cr(VI)-Contaminated Site and for Type Strain R7.</title>
        <authorList>
            <person name="Brown S.D."/>
            <person name="Podar M."/>
            <person name="Klingeman D.M."/>
            <person name="Johnson C.M."/>
            <person name="Yang Z.K."/>
            <person name="Utturkar S.M."/>
            <person name="Land M.L."/>
            <person name="Mosher J.J."/>
            <person name="Hurt R.A.Jr."/>
            <person name="Phelps T.J."/>
            <person name="Palumbo A.V."/>
            <person name="Arkin A.P."/>
            <person name="Hazen T.C."/>
            <person name="Elias D.A."/>
        </authorList>
    </citation>
    <scope>NUCLEOTIDE SEQUENCE [LARGE SCALE GENOMIC DNA]</scope>
    <source>
        <strain evidence="11 12">B4</strain>
    </source>
</reference>
<dbReference type="FunFam" id="3.40.50.300:FF:000134">
    <property type="entry name" value="Iron-enterobactin ABC transporter ATP-binding protein"/>
    <property type="match status" value="1"/>
</dbReference>
<comment type="caution">
    <text evidence="11">The sequence shown here is derived from an EMBL/GenBank/DDBJ whole genome shotgun (WGS) entry which is preliminary data.</text>
</comment>
<evidence type="ECO:0000256" key="7">
    <source>
        <dbReference type="ARBA" id="ARBA00023004"/>
    </source>
</evidence>
<dbReference type="InterPro" id="IPR017871">
    <property type="entry name" value="ABC_transporter-like_CS"/>
</dbReference>
<dbReference type="InterPro" id="IPR003593">
    <property type="entry name" value="AAA+_ATPase"/>
</dbReference>
<keyword evidence="12" id="KW-1185">Reference proteome</keyword>
<dbReference type="GO" id="GO:0005886">
    <property type="term" value="C:plasma membrane"/>
    <property type="evidence" value="ECO:0007669"/>
    <property type="project" value="UniProtKB-SubCell"/>
</dbReference>
<dbReference type="PANTHER" id="PTHR42771:SF4">
    <property type="entry name" value="IRON(3+)-HYDROXAMATE IMPORT ATP-BINDING PROTEIN FHUC"/>
    <property type="match status" value="1"/>
</dbReference>
<evidence type="ECO:0000313" key="12">
    <source>
        <dbReference type="Proteomes" id="UP000004324"/>
    </source>
</evidence>
<dbReference type="RefSeq" id="WP_007933695.1">
    <property type="nucleotide sequence ID" value="NZ_AKVJ01000022.1"/>
</dbReference>
<keyword evidence="3" id="KW-1003">Cell membrane</keyword>
<evidence type="ECO:0000256" key="6">
    <source>
        <dbReference type="ARBA" id="ARBA00022840"/>
    </source>
</evidence>
<evidence type="ECO:0000313" key="11">
    <source>
        <dbReference type="EMBL" id="EIW19083.1"/>
    </source>
</evidence>
<gene>
    <name evidence="11" type="ORF">FB4_0608</name>
</gene>
<proteinExistence type="predicted"/>
<dbReference type="InterPro" id="IPR051535">
    <property type="entry name" value="Siderophore_ABC-ATPase"/>
</dbReference>
<evidence type="ECO:0000256" key="1">
    <source>
        <dbReference type="ARBA" id="ARBA00004202"/>
    </source>
</evidence>
<evidence type="ECO:0000256" key="4">
    <source>
        <dbReference type="ARBA" id="ARBA00022496"/>
    </source>
</evidence>
<dbReference type="InterPro" id="IPR003439">
    <property type="entry name" value="ABC_transporter-like_ATP-bd"/>
</dbReference>
<dbReference type="CDD" id="cd03214">
    <property type="entry name" value="ABC_Iron-Siderophores_B12_Hemin"/>
    <property type="match status" value="1"/>
</dbReference>
<dbReference type="GO" id="GO:0016887">
    <property type="term" value="F:ATP hydrolysis activity"/>
    <property type="evidence" value="ECO:0007669"/>
    <property type="project" value="InterPro"/>
</dbReference>
<keyword evidence="9" id="KW-0472">Membrane</keyword>
<evidence type="ECO:0000256" key="5">
    <source>
        <dbReference type="ARBA" id="ARBA00022741"/>
    </source>
</evidence>
<protein>
    <submittedName>
        <fullName evidence="11">ABC transporter related protein</fullName>
    </submittedName>
</protein>
<keyword evidence="6" id="KW-0067">ATP-binding</keyword>
<evidence type="ECO:0000256" key="9">
    <source>
        <dbReference type="ARBA" id="ARBA00023136"/>
    </source>
</evidence>
<keyword evidence="4" id="KW-0410">Iron transport</keyword>
<dbReference type="InterPro" id="IPR027417">
    <property type="entry name" value="P-loop_NTPase"/>
</dbReference>
<dbReference type="SUPFAM" id="SSF52540">
    <property type="entry name" value="P-loop containing nucleoside triphosphate hydrolases"/>
    <property type="match status" value="1"/>
</dbReference>
<dbReference type="GO" id="GO:0005524">
    <property type="term" value="F:ATP binding"/>
    <property type="evidence" value="ECO:0007669"/>
    <property type="project" value="UniProtKB-KW"/>
</dbReference>
<keyword evidence="2" id="KW-0813">Transport</keyword>
<organism evidence="11 12">
    <name type="scientific">Pelosinus fermentans B4</name>
    <dbReference type="NCBI Taxonomy" id="1149862"/>
    <lineage>
        <taxon>Bacteria</taxon>
        <taxon>Bacillati</taxon>
        <taxon>Bacillota</taxon>
        <taxon>Negativicutes</taxon>
        <taxon>Selenomonadales</taxon>
        <taxon>Sporomusaceae</taxon>
        <taxon>Pelosinus</taxon>
    </lineage>
</organism>
<keyword evidence="7" id="KW-0408">Iron</keyword>
<keyword evidence="8" id="KW-0406">Ion transport</keyword>
<dbReference type="PROSITE" id="PS50893">
    <property type="entry name" value="ABC_TRANSPORTER_2"/>
    <property type="match status" value="1"/>
</dbReference>
<dbReference type="EMBL" id="AKVJ01000022">
    <property type="protein sequence ID" value="EIW19083.1"/>
    <property type="molecule type" value="Genomic_DNA"/>
</dbReference>
<dbReference type="Gene3D" id="3.40.50.300">
    <property type="entry name" value="P-loop containing nucleotide triphosphate hydrolases"/>
    <property type="match status" value="1"/>
</dbReference>
<evidence type="ECO:0000256" key="2">
    <source>
        <dbReference type="ARBA" id="ARBA00022448"/>
    </source>
</evidence>
<dbReference type="PANTHER" id="PTHR42771">
    <property type="entry name" value="IRON(3+)-HYDROXAMATE IMPORT ATP-BINDING PROTEIN FHUC"/>
    <property type="match status" value="1"/>
</dbReference>
<dbReference type="SMART" id="SM00382">
    <property type="entry name" value="AAA"/>
    <property type="match status" value="1"/>
</dbReference>
<dbReference type="PROSITE" id="PS00211">
    <property type="entry name" value="ABC_TRANSPORTER_1"/>
    <property type="match status" value="1"/>
</dbReference>
<dbReference type="AlphaFoldDB" id="I8RH95"/>
<dbReference type="Pfam" id="PF00005">
    <property type="entry name" value="ABC_tran"/>
    <property type="match status" value="1"/>
</dbReference>
<name>I8RH95_9FIRM</name>
<evidence type="ECO:0000259" key="10">
    <source>
        <dbReference type="PROSITE" id="PS50893"/>
    </source>
</evidence>
<accession>I8RH95</accession>
<evidence type="ECO:0000256" key="8">
    <source>
        <dbReference type="ARBA" id="ARBA00023065"/>
    </source>
</evidence>
<dbReference type="GO" id="GO:0006826">
    <property type="term" value="P:iron ion transport"/>
    <property type="evidence" value="ECO:0007669"/>
    <property type="project" value="UniProtKB-KW"/>
</dbReference>
<dbReference type="PATRIC" id="fig|1149862.3.peg.2040"/>
<sequence length="267" mass="29635">MSIMKAEALAVSFDDKMVLKDLSLAIEEGKIISILGPNGSGKSTLLNVLSRNIKPNKGIVYLDGQNLAQLSGKRLAQQMAVLPQSPQAPSDLTVRDLVEFGRFPHQSWWRGKSEQDEACVSWALLQTGLTQMADRVVSTLSGGERQRVWIAMALAQKPEILLLDEPTTYLDICHQLEIMELLAAFNHEHKLTVVMVLHDINHAARYSDYVAVLQQGQIFTAGKPADVITEHTLREVFKVESEISFDSSGKPMVMIRGLTSINRRSRG</sequence>
<comment type="subcellular location">
    <subcellularLocation>
        <location evidence="1">Cell membrane</location>
        <topology evidence="1">Peripheral membrane protein</topology>
    </subcellularLocation>
</comment>
<dbReference type="OrthoDB" id="9799337at2"/>
<dbReference type="Proteomes" id="UP000004324">
    <property type="component" value="Unassembled WGS sequence"/>
</dbReference>
<keyword evidence="5" id="KW-0547">Nucleotide-binding</keyword>
<feature type="domain" description="ABC transporter" evidence="10">
    <location>
        <begin position="4"/>
        <end position="240"/>
    </location>
</feature>
<evidence type="ECO:0000256" key="3">
    <source>
        <dbReference type="ARBA" id="ARBA00022475"/>
    </source>
</evidence>